<dbReference type="EC" id="5.1.3.13" evidence="3"/>
<comment type="similarity">
    <text evidence="3">Belongs to the dTDP-4-dehydrorhamnose 3,5-epimerase family.</text>
</comment>
<comment type="subunit">
    <text evidence="3">Homodimer.</text>
</comment>
<dbReference type="Gene3D" id="2.60.120.10">
    <property type="entry name" value="Jelly Rolls"/>
    <property type="match status" value="1"/>
</dbReference>
<dbReference type="NCBIfam" id="TIGR01221">
    <property type="entry name" value="rmlC"/>
    <property type="match status" value="1"/>
</dbReference>
<evidence type="ECO:0000313" key="4">
    <source>
        <dbReference type="EMBL" id="ABM76849.1"/>
    </source>
</evidence>
<dbReference type="Proteomes" id="UP000002274">
    <property type="component" value="Chromosome"/>
</dbReference>
<accession>A2C5T9</accession>
<gene>
    <name evidence="4" type="primary">rfbC</name>
    <name evidence="4" type="ordered locus">P9303_00941</name>
</gene>
<comment type="catalytic activity">
    <reaction evidence="3">
        <text>dTDP-4-dehydro-6-deoxy-alpha-D-glucose = dTDP-4-dehydro-beta-L-rhamnose</text>
        <dbReference type="Rhea" id="RHEA:16969"/>
        <dbReference type="ChEBI" id="CHEBI:57649"/>
        <dbReference type="ChEBI" id="CHEBI:62830"/>
        <dbReference type="EC" id="5.1.3.13"/>
    </reaction>
</comment>
<proteinExistence type="inferred from homology"/>
<dbReference type="HOGENOM" id="CLU_090940_1_1_3"/>
<feature type="active site" description="Proton acceptor" evidence="1">
    <location>
        <position position="72"/>
    </location>
</feature>
<dbReference type="PANTHER" id="PTHR21047:SF2">
    <property type="entry name" value="THYMIDINE DIPHOSPHO-4-KETO-RHAMNOSE 3,5-EPIMERASE"/>
    <property type="match status" value="1"/>
</dbReference>
<protein>
    <recommendedName>
        <fullName evidence="3">dTDP-4-dehydrorhamnose 3,5-epimerase</fullName>
        <ecNumber evidence="3">5.1.3.13</ecNumber>
    </recommendedName>
    <alternativeName>
        <fullName evidence="3">Thymidine diphospho-4-keto-rhamnose 3,5-epimerase</fullName>
    </alternativeName>
</protein>
<keyword evidence="3 4" id="KW-0413">Isomerase</keyword>
<dbReference type="KEGG" id="pmf:P9303_00941"/>
<dbReference type="AlphaFoldDB" id="A2C5T9"/>
<feature type="active site" description="Proton donor" evidence="1">
    <location>
        <position position="142"/>
    </location>
</feature>
<dbReference type="GO" id="GO:0005829">
    <property type="term" value="C:cytosol"/>
    <property type="evidence" value="ECO:0007669"/>
    <property type="project" value="TreeGrafter"/>
</dbReference>
<feature type="site" description="Participates in a stacking interaction with the thymidine ring of dTDP-4-oxo-6-deoxyglucose" evidence="2">
    <location>
        <position position="148"/>
    </location>
</feature>
<reference evidence="4 5" key="1">
    <citation type="journal article" date="2007" name="PLoS Genet.">
        <title>Patterns and implications of gene gain and loss in the evolution of Prochlorococcus.</title>
        <authorList>
            <person name="Kettler G.C."/>
            <person name="Martiny A.C."/>
            <person name="Huang K."/>
            <person name="Zucker J."/>
            <person name="Coleman M.L."/>
            <person name="Rodrigue S."/>
            <person name="Chen F."/>
            <person name="Lapidus A."/>
            <person name="Ferriera S."/>
            <person name="Johnson J."/>
            <person name="Steglich C."/>
            <person name="Church G.M."/>
            <person name="Richardson P."/>
            <person name="Chisholm S.W."/>
        </authorList>
    </citation>
    <scope>NUCLEOTIDE SEQUENCE [LARGE SCALE GENOMIC DNA]</scope>
    <source>
        <strain evidence="4 5">MIT 9303</strain>
    </source>
</reference>
<dbReference type="InterPro" id="IPR014710">
    <property type="entry name" value="RmlC-like_jellyroll"/>
</dbReference>
<dbReference type="CDD" id="cd00438">
    <property type="entry name" value="cupin_RmlC"/>
    <property type="match status" value="1"/>
</dbReference>
<evidence type="ECO:0000256" key="2">
    <source>
        <dbReference type="PIRSR" id="PIRSR600888-3"/>
    </source>
</evidence>
<dbReference type="GO" id="GO:0008830">
    <property type="term" value="F:dTDP-4-dehydrorhamnose 3,5-epimerase activity"/>
    <property type="evidence" value="ECO:0007669"/>
    <property type="project" value="UniProtKB-UniRule"/>
</dbReference>
<organism evidence="4 5">
    <name type="scientific">Prochlorococcus marinus (strain MIT 9303)</name>
    <dbReference type="NCBI Taxonomy" id="59922"/>
    <lineage>
        <taxon>Bacteria</taxon>
        <taxon>Bacillati</taxon>
        <taxon>Cyanobacteriota</taxon>
        <taxon>Cyanophyceae</taxon>
        <taxon>Synechococcales</taxon>
        <taxon>Prochlorococcaceae</taxon>
        <taxon>Prochlorococcus</taxon>
    </lineage>
</organism>
<comment type="pathway">
    <text evidence="3">Carbohydrate biosynthesis; dTDP-L-rhamnose biosynthesis.</text>
</comment>
<dbReference type="STRING" id="59922.P9303_00941"/>
<dbReference type="RefSeq" id="WP_011824780.1">
    <property type="nucleotide sequence ID" value="NC_008820.1"/>
</dbReference>
<dbReference type="InterPro" id="IPR011051">
    <property type="entry name" value="RmlC_Cupin_sf"/>
</dbReference>
<dbReference type="Pfam" id="PF00908">
    <property type="entry name" value="dTDP_sugar_isom"/>
    <property type="match status" value="1"/>
</dbReference>
<name>A2C5T9_PROM3</name>
<comment type="function">
    <text evidence="3">Catalyzes the epimerization of the C3' and C5'positions of dTDP-6-deoxy-D-xylo-4-hexulose, forming dTDP-6-deoxy-L-lyxo-4-hexulose.</text>
</comment>
<dbReference type="BioCyc" id="PMAR59922:G1G80-90-MONOMER"/>
<evidence type="ECO:0000256" key="3">
    <source>
        <dbReference type="RuleBase" id="RU364069"/>
    </source>
</evidence>
<dbReference type="EMBL" id="CP000554">
    <property type="protein sequence ID" value="ABM76849.1"/>
    <property type="molecule type" value="Genomic_DNA"/>
</dbReference>
<evidence type="ECO:0000256" key="1">
    <source>
        <dbReference type="PIRSR" id="PIRSR600888-1"/>
    </source>
</evidence>
<sequence length="201" mass="22553">MQAEVLTSAAGIHLNGPLLLSPQVHGDERGFFFESWNQRRWQEVLASHRQEAPEFVQDNHSRSSCGVLRGLHYQLPPHPQGKLVRCVVGEIFDVAIDLRRSSATYGQWAGAHLSAENHQQLWIPVGFAHGFLTLSESAEVLYKATDFWSRDCERAIRWDDPRLGISWPVVHVDGDQIPASLSQKDAVASLMEELSAAETFK</sequence>
<dbReference type="SUPFAM" id="SSF51182">
    <property type="entry name" value="RmlC-like cupins"/>
    <property type="match status" value="1"/>
</dbReference>
<dbReference type="GO" id="GO:0019305">
    <property type="term" value="P:dTDP-rhamnose biosynthetic process"/>
    <property type="evidence" value="ECO:0007669"/>
    <property type="project" value="UniProtKB-UniRule"/>
</dbReference>
<dbReference type="GO" id="GO:0000271">
    <property type="term" value="P:polysaccharide biosynthetic process"/>
    <property type="evidence" value="ECO:0007669"/>
    <property type="project" value="TreeGrafter"/>
</dbReference>
<dbReference type="InterPro" id="IPR000888">
    <property type="entry name" value="RmlC-like"/>
</dbReference>
<dbReference type="SMR" id="A2C5T9"/>
<dbReference type="PANTHER" id="PTHR21047">
    <property type="entry name" value="DTDP-6-DEOXY-D-GLUCOSE-3,5 EPIMERASE"/>
    <property type="match status" value="1"/>
</dbReference>
<dbReference type="UniPathway" id="UPA00124"/>
<evidence type="ECO:0000313" key="5">
    <source>
        <dbReference type="Proteomes" id="UP000002274"/>
    </source>
</evidence>